<dbReference type="EMBL" id="BHXC01000007">
    <property type="protein sequence ID" value="GCB92847.1"/>
    <property type="molecule type" value="Genomic_DNA"/>
</dbReference>
<name>A0A059W5X3_STRNR</name>
<organism evidence="1 2">
    <name type="scientific">Streptomyces noursei</name>
    <name type="common">Streptomyces albulus</name>
    <dbReference type="NCBI Taxonomy" id="1971"/>
    <lineage>
        <taxon>Bacteria</taxon>
        <taxon>Bacillati</taxon>
        <taxon>Actinomycetota</taxon>
        <taxon>Actinomycetes</taxon>
        <taxon>Kitasatosporales</taxon>
        <taxon>Streptomycetaceae</taxon>
        <taxon>Streptomyces</taxon>
    </lineage>
</organism>
<dbReference type="STRING" id="68570.DC74_4711"/>
<dbReference type="Proteomes" id="UP000288351">
    <property type="component" value="Unassembled WGS sequence"/>
</dbReference>
<dbReference type="RefSeq" id="WP_016579055.1">
    <property type="nucleotide sequence ID" value="NZ_BHXC01000007.1"/>
</dbReference>
<evidence type="ECO:0000313" key="2">
    <source>
        <dbReference type="Proteomes" id="UP000288351"/>
    </source>
</evidence>
<dbReference type="AlphaFoldDB" id="A0A059W5X3"/>
<dbReference type="Pfam" id="PF11209">
    <property type="entry name" value="LmeA"/>
    <property type="match status" value="1"/>
</dbReference>
<comment type="caution">
    <text evidence="1">The sequence shown here is derived from an EMBL/GenBank/DDBJ whole genome shotgun (WGS) entry which is preliminary data.</text>
</comment>
<protein>
    <submittedName>
        <fullName evidence="1">Uncharacterized protein</fullName>
    </submittedName>
</protein>
<sequence length="233" mass="24548">MRALKVLLVLVVIFGGLFVAADRFAVNFAEGKAADKLRSMQGITSTPEVSIKGFPFLTQVAGRNLDEVDADLDHVAARSEGRTLTLKHLSAQFRDVELTSDYTSIKSAASATATAEISYADMTNAAGGGVKISYGGEKNGRPQVKISPNIPLLSSFDVTGTIEVVHGDTVQVRADSIPGMCRALPGCESKLRAQTDHGWKLDQLPGSLKLDKVTTTAQGITVAASGTDVKLTG</sequence>
<evidence type="ECO:0000313" key="1">
    <source>
        <dbReference type="EMBL" id="GCB92847.1"/>
    </source>
</evidence>
<dbReference type="eggNOG" id="ENOG5033A8R">
    <property type="taxonomic scope" value="Bacteria"/>
</dbReference>
<accession>A0A059W5X3</accession>
<gene>
    <name evidence="1" type="ORF">SALB_05622</name>
</gene>
<proteinExistence type="predicted"/>
<reference evidence="1 2" key="1">
    <citation type="journal article" date="2019" name="Microbiol. Resour. Announc.">
        <title>Draft Genome Sequence of the Most Traditional epsilon-Poly-l-Lysine Producer, Streptomyces albulus NBRC14147.</title>
        <authorList>
            <person name="Yamanaka K."/>
            <person name="Hamano Y."/>
        </authorList>
    </citation>
    <scope>NUCLEOTIDE SEQUENCE [LARGE SCALE GENOMIC DNA]</scope>
    <source>
        <strain evidence="1 2">NBRC 14147</strain>
    </source>
</reference>
<dbReference type="InterPro" id="IPR021373">
    <property type="entry name" value="DUF2993"/>
</dbReference>